<feature type="chain" id="PRO_5046075005" evidence="2">
    <location>
        <begin position="17"/>
        <end position="278"/>
    </location>
</feature>
<keyword evidence="2" id="KW-0732">Signal</keyword>
<name>A0ABT3GE28_9BACT</name>
<dbReference type="SUPFAM" id="SSF50156">
    <property type="entry name" value="PDZ domain-like"/>
    <property type="match status" value="1"/>
</dbReference>
<dbReference type="InterPro" id="IPR001478">
    <property type="entry name" value="PDZ"/>
</dbReference>
<sequence>MKTTCLLAALSGLAFAQEPAPVPVRPAPSVPGVPGSRVEVVPRITMSRSSSAALAELEPNWTVPTFEHGELGEPLRWTYGQARASFHDVVRSGPVGFLGVNATPVPHELSAHLTLPADTGLMVEVVAKDSPAEKAGLQANDVLAKLDDQILIDPRQLSVLVANKKEGDSVKISYVRKGETKEANVVIGKRESSGPAMGKVNADVLLERSGGAPLLTFVRRFEIPGGDGGEIKIAGSISEDATVAPAPHDDPAGPPNEDVKKQLEEIRAMLEALQQKVK</sequence>
<evidence type="ECO:0000256" key="1">
    <source>
        <dbReference type="SAM" id="MobiDB-lite"/>
    </source>
</evidence>
<dbReference type="SMART" id="SM00228">
    <property type="entry name" value="PDZ"/>
    <property type="match status" value="1"/>
</dbReference>
<evidence type="ECO:0000313" key="5">
    <source>
        <dbReference type="Proteomes" id="UP001320876"/>
    </source>
</evidence>
<dbReference type="InterPro" id="IPR036034">
    <property type="entry name" value="PDZ_sf"/>
</dbReference>
<proteinExistence type="predicted"/>
<keyword evidence="5" id="KW-1185">Reference proteome</keyword>
<evidence type="ECO:0000259" key="3">
    <source>
        <dbReference type="SMART" id="SM00228"/>
    </source>
</evidence>
<feature type="domain" description="PDZ" evidence="3">
    <location>
        <begin position="93"/>
        <end position="178"/>
    </location>
</feature>
<dbReference type="Pfam" id="PF13180">
    <property type="entry name" value="PDZ_2"/>
    <property type="match status" value="1"/>
</dbReference>
<comment type="caution">
    <text evidence="4">The sequence shown here is derived from an EMBL/GenBank/DDBJ whole genome shotgun (WGS) entry which is preliminary data.</text>
</comment>
<organism evidence="4 5">
    <name type="scientific">Luteolibacter arcticus</name>
    <dbReference type="NCBI Taxonomy" id="1581411"/>
    <lineage>
        <taxon>Bacteria</taxon>
        <taxon>Pseudomonadati</taxon>
        <taxon>Verrucomicrobiota</taxon>
        <taxon>Verrucomicrobiia</taxon>
        <taxon>Verrucomicrobiales</taxon>
        <taxon>Verrucomicrobiaceae</taxon>
        <taxon>Luteolibacter</taxon>
    </lineage>
</organism>
<reference evidence="4 5" key="1">
    <citation type="submission" date="2022-10" db="EMBL/GenBank/DDBJ databases">
        <title>Luteolibacter arcticus strain CCTCC AB 2014275, whole genome shotgun sequencing project.</title>
        <authorList>
            <person name="Zhao G."/>
            <person name="Shen L."/>
        </authorList>
    </citation>
    <scope>NUCLEOTIDE SEQUENCE [LARGE SCALE GENOMIC DNA]</scope>
    <source>
        <strain evidence="4 5">CCTCC AB 2014275</strain>
    </source>
</reference>
<evidence type="ECO:0000256" key="2">
    <source>
        <dbReference type="SAM" id="SignalP"/>
    </source>
</evidence>
<feature type="signal peptide" evidence="2">
    <location>
        <begin position="1"/>
        <end position="16"/>
    </location>
</feature>
<feature type="compositionally biased region" description="Basic and acidic residues" evidence="1">
    <location>
        <begin position="247"/>
        <end position="260"/>
    </location>
</feature>
<dbReference type="Proteomes" id="UP001320876">
    <property type="component" value="Unassembled WGS sequence"/>
</dbReference>
<dbReference type="EMBL" id="JAPDDT010000001">
    <property type="protein sequence ID" value="MCW1921696.1"/>
    <property type="molecule type" value="Genomic_DNA"/>
</dbReference>
<feature type="region of interest" description="Disordered" evidence="1">
    <location>
        <begin position="236"/>
        <end position="260"/>
    </location>
</feature>
<dbReference type="RefSeq" id="WP_264485805.1">
    <property type="nucleotide sequence ID" value="NZ_JAPDDT010000001.1"/>
</dbReference>
<evidence type="ECO:0000313" key="4">
    <source>
        <dbReference type="EMBL" id="MCW1921696.1"/>
    </source>
</evidence>
<accession>A0ABT3GE28</accession>
<dbReference type="Gene3D" id="2.30.42.10">
    <property type="match status" value="1"/>
</dbReference>
<gene>
    <name evidence="4" type="ORF">OKA05_03970</name>
</gene>
<protein>
    <submittedName>
        <fullName evidence="4">PDZ domain-containing protein</fullName>
    </submittedName>
</protein>